<organism evidence="1 2">
    <name type="scientific">Ooceraea biroi</name>
    <name type="common">Clonal raider ant</name>
    <name type="synonym">Cerapachys biroi</name>
    <dbReference type="NCBI Taxonomy" id="2015173"/>
    <lineage>
        <taxon>Eukaryota</taxon>
        <taxon>Metazoa</taxon>
        <taxon>Ecdysozoa</taxon>
        <taxon>Arthropoda</taxon>
        <taxon>Hexapoda</taxon>
        <taxon>Insecta</taxon>
        <taxon>Pterygota</taxon>
        <taxon>Neoptera</taxon>
        <taxon>Endopterygota</taxon>
        <taxon>Hymenoptera</taxon>
        <taxon>Apocrita</taxon>
        <taxon>Aculeata</taxon>
        <taxon>Formicoidea</taxon>
        <taxon>Formicidae</taxon>
        <taxon>Dorylinae</taxon>
        <taxon>Ooceraea</taxon>
    </lineage>
</organism>
<dbReference type="Proteomes" id="UP000053097">
    <property type="component" value="Unassembled WGS sequence"/>
</dbReference>
<evidence type="ECO:0000313" key="1">
    <source>
        <dbReference type="EMBL" id="EZA47854.1"/>
    </source>
</evidence>
<reference evidence="1 2" key="1">
    <citation type="journal article" date="2014" name="Curr. Biol.">
        <title>The genome of the clonal raider ant Cerapachys biroi.</title>
        <authorList>
            <person name="Oxley P.R."/>
            <person name="Ji L."/>
            <person name="Fetter-Pruneda I."/>
            <person name="McKenzie S.K."/>
            <person name="Li C."/>
            <person name="Hu H."/>
            <person name="Zhang G."/>
            <person name="Kronauer D.J."/>
        </authorList>
    </citation>
    <scope>NUCLEOTIDE SEQUENCE [LARGE SCALE GENOMIC DNA]</scope>
</reference>
<feature type="non-terminal residue" evidence="1">
    <location>
        <position position="1"/>
    </location>
</feature>
<evidence type="ECO:0000313" key="2">
    <source>
        <dbReference type="Proteomes" id="UP000053097"/>
    </source>
</evidence>
<feature type="non-terminal residue" evidence="1">
    <location>
        <position position="111"/>
    </location>
</feature>
<gene>
    <name evidence="1" type="ORF">X777_15173</name>
</gene>
<keyword evidence="2" id="KW-1185">Reference proteome</keyword>
<dbReference type="EMBL" id="KK107770">
    <property type="protein sequence ID" value="EZA47854.1"/>
    <property type="molecule type" value="Genomic_DNA"/>
</dbReference>
<name>A0A026VYB1_OOCBI</name>
<sequence length="111" mass="12789">CFQKIIARNSEITSATTGNCIALDNTPILNTTSTLQPEKAINKTSTIITYIYPFVNTIKTCLDAEKVIRFIMKEKYDVTLNFKYIMNNIQTVLLNLYRAMIKVFLRLTERT</sequence>
<proteinExistence type="predicted"/>
<accession>A0A026VYB1</accession>
<dbReference type="AlphaFoldDB" id="A0A026VYB1"/>
<protein>
    <submittedName>
        <fullName evidence="1">Uncharacterized protein</fullName>
    </submittedName>
</protein>